<dbReference type="GO" id="GO:0003677">
    <property type="term" value="F:DNA binding"/>
    <property type="evidence" value="ECO:0007669"/>
    <property type="project" value="UniProtKB-KW"/>
</dbReference>
<dbReference type="PROSITE" id="PS50043">
    <property type="entry name" value="HTH_LUXR_2"/>
    <property type="match status" value="1"/>
</dbReference>
<evidence type="ECO:0000256" key="1">
    <source>
        <dbReference type="ARBA" id="ARBA00023015"/>
    </source>
</evidence>
<accession>A0A6L6PPZ2</accession>
<dbReference type="PANTHER" id="PTHR44688:SF16">
    <property type="entry name" value="DNA-BINDING TRANSCRIPTIONAL ACTIVATOR DEVR_DOSR"/>
    <property type="match status" value="1"/>
</dbReference>
<evidence type="ECO:0000259" key="4">
    <source>
        <dbReference type="PROSITE" id="PS50043"/>
    </source>
</evidence>
<dbReference type="InterPro" id="IPR029016">
    <property type="entry name" value="GAF-like_dom_sf"/>
</dbReference>
<dbReference type="RefSeq" id="WP_155466946.1">
    <property type="nucleotide sequence ID" value="NZ_WNKY01000042.1"/>
</dbReference>
<dbReference type="Pfam" id="PF13185">
    <property type="entry name" value="GAF_2"/>
    <property type="match status" value="1"/>
</dbReference>
<organism evidence="5 6">
    <name type="scientific">Duganella radicis</name>
    <dbReference type="NCBI Taxonomy" id="551988"/>
    <lineage>
        <taxon>Bacteria</taxon>
        <taxon>Pseudomonadati</taxon>
        <taxon>Pseudomonadota</taxon>
        <taxon>Betaproteobacteria</taxon>
        <taxon>Burkholderiales</taxon>
        <taxon>Oxalobacteraceae</taxon>
        <taxon>Telluria group</taxon>
        <taxon>Duganella</taxon>
    </lineage>
</organism>
<dbReference type="GO" id="GO:0006355">
    <property type="term" value="P:regulation of DNA-templated transcription"/>
    <property type="evidence" value="ECO:0007669"/>
    <property type="project" value="InterPro"/>
</dbReference>
<keyword evidence="6" id="KW-1185">Reference proteome</keyword>
<dbReference type="PRINTS" id="PR00038">
    <property type="entry name" value="HTHLUXR"/>
</dbReference>
<dbReference type="SUPFAM" id="SSF46894">
    <property type="entry name" value="C-terminal effector domain of the bipartite response regulators"/>
    <property type="match status" value="1"/>
</dbReference>
<evidence type="ECO:0000256" key="2">
    <source>
        <dbReference type="ARBA" id="ARBA00023125"/>
    </source>
</evidence>
<dbReference type="InterPro" id="IPR000792">
    <property type="entry name" value="Tscrpt_reg_LuxR_C"/>
</dbReference>
<dbReference type="EMBL" id="WNKY01000042">
    <property type="protein sequence ID" value="MTV40849.1"/>
    <property type="molecule type" value="Genomic_DNA"/>
</dbReference>
<dbReference type="OrthoDB" id="8533716at2"/>
<dbReference type="Proteomes" id="UP000475582">
    <property type="component" value="Unassembled WGS sequence"/>
</dbReference>
<keyword evidence="2" id="KW-0238">DNA-binding</keyword>
<dbReference type="SMART" id="SM00421">
    <property type="entry name" value="HTH_LUXR"/>
    <property type="match status" value="1"/>
</dbReference>
<dbReference type="InterPro" id="IPR036388">
    <property type="entry name" value="WH-like_DNA-bd_sf"/>
</dbReference>
<sequence>MTDTSTLTDHNSSARSTRVRYRHNEGSAARLRLLTAAAAALADGGHSDATMQTILGKALSFLSLEEGLLLHLHADGLHVAASQGPVAPVGACLPATGALHEALQDNALAQIRQDIQSRLRIGRDKTIGLEVLVPLRFHGRNVGLLALMSARPVSPPNADDLSVLQVLGTVLATAHEAASKPTVRAAATASAAKLKQLTSRELQVFAMMPRGLTNAAMAQELGIAAGTVKVHIERILHKLDLRDRTQAAVYAVDYGFGG</sequence>
<protein>
    <submittedName>
        <fullName evidence="5">GAF domain-containing protein</fullName>
    </submittedName>
</protein>
<dbReference type="InterPro" id="IPR016032">
    <property type="entry name" value="Sig_transdc_resp-reg_C-effctor"/>
</dbReference>
<dbReference type="SUPFAM" id="SSF55781">
    <property type="entry name" value="GAF domain-like"/>
    <property type="match status" value="1"/>
</dbReference>
<evidence type="ECO:0000313" key="6">
    <source>
        <dbReference type="Proteomes" id="UP000475582"/>
    </source>
</evidence>
<dbReference type="Gene3D" id="3.30.450.40">
    <property type="match status" value="1"/>
</dbReference>
<dbReference type="CDD" id="cd06170">
    <property type="entry name" value="LuxR_C_like"/>
    <property type="match status" value="1"/>
</dbReference>
<comment type="caution">
    <text evidence="5">The sequence shown here is derived from an EMBL/GenBank/DDBJ whole genome shotgun (WGS) entry which is preliminary data.</text>
</comment>
<reference evidence="5 6" key="1">
    <citation type="submission" date="2019-11" db="EMBL/GenBank/DDBJ databases">
        <title>Type strains purchased from KCTC, JCM and DSMZ.</title>
        <authorList>
            <person name="Lu H."/>
        </authorList>
    </citation>
    <scope>NUCLEOTIDE SEQUENCE [LARGE SCALE GENOMIC DNA]</scope>
    <source>
        <strain evidence="5 6">KCTC 22382</strain>
    </source>
</reference>
<dbReference type="PANTHER" id="PTHR44688">
    <property type="entry name" value="DNA-BINDING TRANSCRIPTIONAL ACTIVATOR DEVR_DOSR"/>
    <property type="match status" value="1"/>
</dbReference>
<evidence type="ECO:0000313" key="5">
    <source>
        <dbReference type="EMBL" id="MTV40849.1"/>
    </source>
</evidence>
<feature type="domain" description="HTH luxR-type" evidence="4">
    <location>
        <begin position="190"/>
        <end position="255"/>
    </location>
</feature>
<gene>
    <name evidence="5" type="ORF">GM676_25120</name>
</gene>
<keyword evidence="1" id="KW-0805">Transcription regulation</keyword>
<name>A0A6L6PPZ2_9BURK</name>
<dbReference type="InterPro" id="IPR003018">
    <property type="entry name" value="GAF"/>
</dbReference>
<evidence type="ECO:0000256" key="3">
    <source>
        <dbReference type="ARBA" id="ARBA00023163"/>
    </source>
</evidence>
<dbReference type="Pfam" id="PF00196">
    <property type="entry name" value="GerE"/>
    <property type="match status" value="1"/>
</dbReference>
<proteinExistence type="predicted"/>
<dbReference type="AlphaFoldDB" id="A0A6L6PPZ2"/>
<keyword evidence="3" id="KW-0804">Transcription</keyword>
<dbReference type="Gene3D" id="1.10.10.10">
    <property type="entry name" value="Winged helix-like DNA-binding domain superfamily/Winged helix DNA-binding domain"/>
    <property type="match status" value="1"/>
</dbReference>